<dbReference type="RefSeq" id="WP_156898816.1">
    <property type="nucleotide sequence ID" value="NZ_LT670849.1"/>
</dbReference>
<keyword evidence="3" id="KW-1185">Reference proteome</keyword>
<dbReference type="AlphaFoldDB" id="A0A1M7URP1"/>
<evidence type="ECO:0000313" key="2">
    <source>
        <dbReference type="EMBL" id="SHN85681.1"/>
    </source>
</evidence>
<dbReference type="EMBL" id="LT670849">
    <property type="protein sequence ID" value="SHN85681.1"/>
    <property type="molecule type" value="Genomic_DNA"/>
</dbReference>
<protein>
    <submittedName>
        <fullName evidence="2">Uncharacterized protein</fullName>
    </submittedName>
</protein>
<organism evidence="2 3">
    <name type="scientific">Bradyrhizobium erythrophlei</name>
    <dbReference type="NCBI Taxonomy" id="1437360"/>
    <lineage>
        <taxon>Bacteria</taxon>
        <taxon>Pseudomonadati</taxon>
        <taxon>Pseudomonadota</taxon>
        <taxon>Alphaproteobacteria</taxon>
        <taxon>Hyphomicrobiales</taxon>
        <taxon>Nitrobacteraceae</taxon>
        <taxon>Bradyrhizobium</taxon>
    </lineage>
</organism>
<reference evidence="3" key="1">
    <citation type="submission" date="2016-11" db="EMBL/GenBank/DDBJ databases">
        <authorList>
            <person name="Varghese N."/>
            <person name="Submissions S."/>
        </authorList>
    </citation>
    <scope>NUCLEOTIDE SEQUENCE [LARGE SCALE GENOMIC DNA]</scope>
    <source>
        <strain evidence="3">GAS401</strain>
    </source>
</reference>
<evidence type="ECO:0000256" key="1">
    <source>
        <dbReference type="SAM" id="Phobius"/>
    </source>
</evidence>
<proteinExistence type="predicted"/>
<accession>A0A1M7URP1</accession>
<dbReference type="Proteomes" id="UP000184096">
    <property type="component" value="Chromosome I"/>
</dbReference>
<keyword evidence="1" id="KW-0812">Transmembrane</keyword>
<gene>
    <name evidence="2" type="ORF">SAMN05444170_6398</name>
</gene>
<evidence type="ECO:0000313" key="3">
    <source>
        <dbReference type="Proteomes" id="UP000184096"/>
    </source>
</evidence>
<name>A0A1M7URP1_9BRAD</name>
<keyword evidence="1" id="KW-0472">Membrane</keyword>
<keyword evidence="1" id="KW-1133">Transmembrane helix</keyword>
<feature type="transmembrane region" description="Helical" evidence="1">
    <location>
        <begin position="25"/>
        <end position="46"/>
    </location>
</feature>
<sequence length="53" mass="5855">MAKSGLKAVRALMALGRHPKRHANWTLSVAIFSTLITIGLVALYLMQETTEFP</sequence>